<evidence type="ECO:0000256" key="1">
    <source>
        <dbReference type="ARBA" id="ARBA00010630"/>
    </source>
</evidence>
<evidence type="ECO:0000256" key="7">
    <source>
        <dbReference type="ARBA" id="ARBA00022840"/>
    </source>
</evidence>
<dbReference type="EC" id="2.7.11.1" evidence="2"/>
<accession>A0ABQ9YC78</accession>
<keyword evidence="6" id="KW-0418">Kinase</keyword>
<gene>
    <name evidence="12" type="ORF">BLNAU_3807</name>
</gene>
<comment type="caution">
    <text evidence="12">The sequence shown here is derived from an EMBL/GenBank/DDBJ whole genome shotgun (WGS) entry which is preliminary data.</text>
</comment>
<comment type="similarity">
    <text evidence="1">Belongs to the protein kinase superfamily. BUD32 family.</text>
</comment>
<evidence type="ECO:0000256" key="4">
    <source>
        <dbReference type="ARBA" id="ARBA00022694"/>
    </source>
</evidence>
<dbReference type="SUPFAM" id="SSF56112">
    <property type="entry name" value="Protein kinase-like (PK-like)"/>
    <property type="match status" value="1"/>
</dbReference>
<dbReference type="Proteomes" id="UP001281761">
    <property type="component" value="Unassembled WGS sequence"/>
</dbReference>
<organism evidence="12 13">
    <name type="scientific">Blattamonas nauphoetae</name>
    <dbReference type="NCBI Taxonomy" id="2049346"/>
    <lineage>
        <taxon>Eukaryota</taxon>
        <taxon>Metamonada</taxon>
        <taxon>Preaxostyla</taxon>
        <taxon>Oxymonadida</taxon>
        <taxon>Blattamonas</taxon>
    </lineage>
</organism>
<feature type="compositionally biased region" description="Polar residues" evidence="10">
    <location>
        <begin position="157"/>
        <end position="168"/>
    </location>
</feature>
<keyword evidence="7" id="KW-0067">ATP-binding</keyword>
<dbReference type="PANTHER" id="PTHR12209">
    <property type="entry name" value="NON-SPECIFIC SERINE/THREONINE PROTEIN KINASE"/>
    <property type="match status" value="1"/>
</dbReference>
<dbReference type="PROSITE" id="PS00109">
    <property type="entry name" value="PROTEIN_KINASE_TYR"/>
    <property type="match status" value="1"/>
</dbReference>
<comment type="catalytic activity">
    <reaction evidence="8">
        <text>L-threonyl-[protein] + ATP = O-phospho-L-threonyl-[protein] + ADP + H(+)</text>
        <dbReference type="Rhea" id="RHEA:46608"/>
        <dbReference type="Rhea" id="RHEA-COMP:11060"/>
        <dbReference type="Rhea" id="RHEA-COMP:11605"/>
        <dbReference type="ChEBI" id="CHEBI:15378"/>
        <dbReference type="ChEBI" id="CHEBI:30013"/>
        <dbReference type="ChEBI" id="CHEBI:30616"/>
        <dbReference type="ChEBI" id="CHEBI:61977"/>
        <dbReference type="ChEBI" id="CHEBI:456216"/>
        <dbReference type="EC" id="2.7.11.1"/>
    </reaction>
</comment>
<evidence type="ECO:0000313" key="13">
    <source>
        <dbReference type="Proteomes" id="UP001281761"/>
    </source>
</evidence>
<dbReference type="Gene3D" id="1.10.510.10">
    <property type="entry name" value="Transferase(Phosphotransferase) domain 1"/>
    <property type="match status" value="1"/>
</dbReference>
<dbReference type="InterPro" id="IPR008266">
    <property type="entry name" value="Tyr_kinase_AS"/>
</dbReference>
<dbReference type="Gene3D" id="3.30.200.20">
    <property type="entry name" value="Phosphorylase Kinase, domain 1"/>
    <property type="match status" value="1"/>
</dbReference>
<keyword evidence="3 12" id="KW-0808">Transferase</keyword>
<keyword evidence="5" id="KW-0547">Nucleotide-binding</keyword>
<dbReference type="Pfam" id="PF01636">
    <property type="entry name" value="APH"/>
    <property type="match status" value="1"/>
</dbReference>
<evidence type="ECO:0000313" key="12">
    <source>
        <dbReference type="EMBL" id="KAK2961361.1"/>
    </source>
</evidence>
<dbReference type="PROSITE" id="PS50011">
    <property type="entry name" value="PROTEIN_KINASE_DOM"/>
    <property type="match status" value="1"/>
</dbReference>
<dbReference type="EMBL" id="JARBJD010000017">
    <property type="protein sequence ID" value="KAK2961361.1"/>
    <property type="molecule type" value="Genomic_DNA"/>
</dbReference>
<name>A0ABQ9YC78_9EUKA</name>
<comment type="catalytic activity">
    <reaction evidence="9">
        <text>L-seryl-[protein] + ATP = O-phospho-L-seryl-[protein] + ADP + H(+)</text>
        <dbReference type="Rhea" id="RHEA:17989"/>
        <dbReference type="Rhea" id="RHEA-COMP:9863"/>
        <dbReference type="Rhea" id="RHEA-COMP:11604"/>
        <dbReference type="ChEBI" id="CHEBI:15378"/>
        <dbReference type="ChEBI" id="CHEBI:29999"/>
        <dbReference type="ChEBI" id="CHEBI:30616"/>
        <dbReference type="ChEBI" id="CHEBI:83421"/>
        <dbReference type="ChEBI" id="CHEBI:456216"/>
        <dbReference type="EC" id="2.7.11.1"/>
    </reaction>
</comment>
<evidence type="ECO:0000256" key="2">
    <source>
        <dbReference type="ARBA" id="ARBA00012513"/>
    </source>
</evidence>
<dbReference type="InterPro" id="IPR000719">
    <property type="entry name" value="Prot_kinase_dom"/>
</dbReference>
<feature type="domain" description="Protein kinase" evidence="11">
    <location>
        <begin position="17"/>
        <end position="311"/>
    </location>
</feature>
<reference evidence="12 13" key="1">
    <citation type="journal article" date="2022" name="bioRxiv">
        <title>Genomics of Preaxostyla Flagellates Illuminates Evolutionary Transitions and the Path Towards Mitochondrial Loss.</title>
        <authorList>
            <person name="Novak L.V.F."/>
            <person name="Treitli S.C."/>
            <person name="Pyrih J."/>
            <person name="Halakuc P."/>
            <person name="Pipaliya S.V."/>
            <person name="Vacek V."/>
            <person name="Brzon O."/>
            <person name="Soukal P."/>
            <person name="Eme L."/>
            <person name="Dacks J.B."/>
            <person name="Karnkowska A."/>
            <person name="Elias M."/>
            <person name="Hampl V."/>
        </authorList>
    </citation>
    <scope>NUCLEOTIDE SEQUENCE [LARGE SCALE GENOMIC DNA]</scope>
    <source>
        <strain evidence="12">NAU3</strain>
        <tissue evidence="12">Gut</tissue>
    </source>
</reference>
<dbReference type="PANTHER" id="PTHR12209:SF0">
    <property type="entry name" value="EKC_KEOPS COMPLEX SUBUNIT TP53RK"/>
    <property type="match status" value="1"/>
</dbReference>
<sequence>MSLSLKRSPIMEETAYPNVGTILGQGAEAIITVVAFNEGIAVKKVRPAKTYRLPQLDTKLRKSRTNQEYKCIQRAEKAGILVPKIYHISKPESSLTMEFIHGKAIRKVLIEYQHDYISQHPSIIQTSKQSTLAPQPADPYELTPTEPQNDEPDIQVDDNQFSTAQSSDDVQHPLPNTPPLQTEDEDIVHSRLVIALDDQIKHIAEELGTILAKLHDANVIHGDLTTSNMILTPSNQICLIDFGLSYASADIEDKAVDLHLLRRACTSTHPALLSFYDLTLQTYASKSVNSTSVLKRLEVVELRGRKRSMAG</sequence>
<evidence type="ECO:0000259" key="11">
    <source>
        <dbReference type="PROSITE" id="PS50011"/>
    </source>
</evidence>
<feature type="region of interest" description="Disordered" evidence="10">
    <location>
        <begin position="127"/>
        <end position="183"/>
    </location>
</feature>
<proteinExistence type="inferred from homology"/>
<dbReference type="InterPro" id="IPR002575">
    <property type="entry name" value="Aminoglycoside_PTrfase"/>
</dbReference>
<evidence type="ECO:0000256" key="5">
    <source>
        <dbReference type="ARBA" id="ARBA00022741"/>
    </source>
</evidence>
<evidence type="ECO:0000256" key="8">
    <source>
        <dbReference type="ARBA" id="ARBA00047899"/>
    </source>
</evidence>
<dbReference type="GO" id="GO:0004674">
    <property type="term" value="F:protein serine/threonine kinase activity"/>
    <property type="evidence" value="ECO:0007669"/>
    <property type="project" value="UniProtKB-EC"/>
</dbReference>
<protein>
    <recommendedName>
        <fullName evidence="2">non-specific serine/threonine protein kinase</fullName>
        <ecNumber evidence="2">2.7.11.1</ecNumber>
    </recommendedName>
</protein>
<evidence type="ECO:0000256" key="3">
    <source>
        <dbReference type="ARBA" id="ARBA00022679"/>
    </source>
</evidence>
<evidence type="ECO:0000256" key="6">
    <source>
        <dbReference type="ARBA" id="ARBA00022777"/>
    </source>
</evidence>
<evidence type="ECO:0000256" key="9">
    <source>
        <dbReference type="ARBA" id="ARBA00048679"/>
    </source>
</evidence>
<keyword evidence="13" id="KW-1185">Reference proteome</keyword>
<evidence type="ECO:0000256" key="10">
    <source>
        <dbReference type="SAM" id="MobiDB-lite"/>
    </source>
</evidence>
<dbReference type="InterPro" id="IPR011009">
    <property type="entry name" value="Kinase-like_dom_sf"/>
</dbReference>
<keyword evidence="4" id="KW-0819">tRNA processing</keyword>